<name>A0A5B7H169_PORTR</name>
<accession>A0A5B7H169</accession>
<organism evidence="1 2">
    <name type="scientific">Portunus trituberculatus</name>
    <name type="common">Swimming crab</name>
    <name type="synonym">Neptunus trituberculatus</name>
    <dbReference type="NCBI Taxonomy" id="210409"/>
    <lineage>
        <taxon>Eukaryota</taxon>
        <taxon>Metazoa</taxon>
        <taxon>Ecdysozoa</taxon>
        <taxon>Arthropoda</taxon>
        <taxon>Crustacea</taxon>
        <taxon>Multicrustacea</taxon>
        <taxon>Malacostraca</taxon>
        <taxon>Eumalacostraca</taxon>
        <taxon>Eucarida</taxon>
        <taxon>Decapoda</taxon>
        <taxon>Pleocyemata</taxon>
        <taxon>Brachyura</taxon>
        <taxon>Eubrachyura</taxon>
        <taxon>Portunoidea</taxon>
        <taxon>Portunidae</taxon>
        <taxon>Portuninae</taxon>
        <taxon>Portunus</taxon>
    </lineage>
</organism>
<reference evidence="1 2" key="1">
    <citation type="submission" date="2019-05" db="EMBL/GenBank/DDBJ databases">
        <title>Another draft genome of Portunus trituberculatus and its Hox gene families provides insights of decapod evolution.</title>
        <authorList>
            <person name="Jeong J.-H."/>
            <person name="Song I."/>
            <person name="Kim S."/>
            <person name="Choi T."/>
            <person name="Kim D."/>
            <person name="Ryu S."/>
            <person name="Kim W."/>
        </authorList>
    </citation>
    <scope>NUCLEOTIDE SEQUENCE [LARGE SCALE GENOMIC DNA]</scope>
    <source>
        <tissue evidence="1">Muscle</tissue>
    </source>
</reference>
<comment type="caution">
    <text evidence="1">The sequence shown here is derived from an EMBL/GenBank/DDBJ whole genome shotgun (WGS) entry which is preliminary data.</text>
</comment>
<dbReference type="EMBL" id="VSRR010021074">
    <property type="protein sequence ID" value="MPC63639.1"/>
    <property type="molecule type" value="Genomic_DNA"/>
</dbReference>
<keyword evidence="2" id="KW-1185">Reference proteome</keyword>
<evidence type="ECO:0000313" key="2">
    <source>
        <dbReference type="Proteomes" id="UP000324222"/>
    </source>
</evidence>
<sequence length="160" mass="18107">MFAVIDGWNDLFHYYHANTVQYWPVFFHNRNIHTNHTKQSGAVNYGNCDDLLVALCYYLAGNHGHRCARRQHGHALCSMPRNEPPLLESLNSSCQINFLSTLLTTVLSFMSKHYFKKKTFSLPSWDLSSTTTTTTTTTTVSATLTRQHSPQTCCCGDLLA</sequence>
<protein>
    <submittedName>
        <fullName evidence="1">Uncharacterized protein</fullName>
    </submittedName>
</protein>
<proteinExistence type="predicted"/>
<evidence type="ECO:0000313" key="1">
    <source>
        <dbReference type="EMBL" id="MPC63639.1"/>
    </source>
</evidence>
<dbReference type="Proteomes" id="UP000324222">
    <property type="component" value="Unassembled WGS sequence"/>
</dbReference>
<dbReference type="AlphaFoldDB" id="A0A5B7H169"/>
<gene>
    <name evidence="1" type="ORF">E2C01_057740</name>
</gene>